<evidence type="ECO:0000256" key="1">
    <source>
        <dbReference type="SAM" id="Phobius"/>
    </source>
</evidence>
<dbReference type="RefSeq" id="WP_086488047.1">
    <property type="nucleotide sequence ID" value="NZ_MSLT01000012.1"/>
</dbReference>
<dbReference type="InterPro" id="IPR008620">
    <property type="entry name" value="FixH"/>
</dbReference>
<sequence length="167" mass="19275">MTASKKAWYSEPYVWLMIAIPFSAVIMGFFMLRLAINSDDGVVVDDYYKQGLAINERLEREQMAQQLGLRAEVDFKPTQQVIFVSLEAQAKDYNLPAQLELRFLHRTQAGHDRTVILKRIADTLYQADLPQLIAGNWYLQLTTDDWRMLKSVTLPRQTPVEILPELS</sequence>
<dbReference type="AlphaFoldDB" id="A0A251X8D7"/>
<keyword evidence="1" id="KW-0472">Membrane</keyword>
<proteinExistence type="predicted"/>
<keyword evidence="3" id="KW-1185">Reference proteome</keyword>
<protein>
    <recommendedName>
        <fullName evidence="4">Nitrogen fixation protein FixH</fullName>
    </recommendedName>
</protein>
<evidence type="ECO:0008006" key="4">
    <source>
        <dbReference type="Google" id="ProtNLM"/>
    </source>
</evidence>
<dbReference type="Pfam" id="PF05751">
    <property type="entry name" value="FixH"/>
    <property type="match status" value="1"/>
</dbReference>
<name>A0A251X8D7_9GAMM</name>
<evidence type="ECO:0000313" key="3">
    <source>
        <dbReference type="Proteomes" id="UP000194798"/>
    </source>
</evidence>
<keyword evidence="1" id="KW-0812">Transmembrane</keyword>
<dbReference type="OrthoDB" id="5295180at2"/>
<accession>A0A251X8D7</accession>
<organism evidence="2 3">
    <name type="scientific">Thioflexithrix psekupsensis</name>
    <dbReference type="NCBI Taxonomy" id="1570016"/>
    <lineage>
        <taxon>Bacteria</taxon>
        <taxon>Pseudomonadati</taxon>
        <taxon>Pseudomonadota</taxon>
        <taxon>Gammaproteobacteria</taxon>
        <taxon>Thiotrichales</taxon>
        <taxon>Thioflexithrix</taxon>
    </lineage>
</organism>
<comment type="caution">
    <text evidence="2">The sequence shown here is derived from an EMBL/GenBank/DDBJ whole genome shotgun (WGS) entry which is preliminary data.</text>
</comment>
<gene>
    <name evidence="2" type="ORF">TPSD3_08035</name>
</gene>
<reference evidence="2 3" key="1">
    <citation type="submission" date="2016-12" db="EMBL/GenBank/DDBJ databases">
        <title>Thioflexothrix psekupsii D3 genome sequencing and assembly.</title>
        <authorList>
            <person name="Fomenkov A."/>
            <person name="Vincze T."/>
            <person name="Grabovich M."/>
            <person name="Anton B.P."/>
            <person name="Dubinina G."/>
            <person name="Orlova M."/>
            <person name="Belousova E."/>
            <person name="Roberts R.J."/>
        </authorList>
    </citation>
    <scope>NUCLEOTIDE SEQUENCE [LARGE SCALE GENOMIC DNA]</scope>
    <source>
        <strain evidence="2">D3</strain>
    </source>
</reference>
<evidence type="ECO:0000313" key="2">
    <source>
        <dbReference type="EMBL" id="OUD14266.1"/>
    </source>
</evidence>
<dbReference type="EMBL" id="MSLT01000012">
    <property type="protein sequence ID" value="OUD14266.1"/>
    <property type="molecule type" value="Genomic_DNA"/>
</dbReference>
<dbReference type="Proteomes" id="UP000194798">
    <property type="component" value="Unassembled WGS sequence"/>
</dbReference>
<keyword evidence="1" id="KW-1133">Transmembrane helix</keyword>
<feature type="transmembrane region" description="Helical" evidence="1">
    <location>
        <begin position="12"/>
        <end position="32"/>
    </location>
</feature>